<keyword evidence="6" id="KW-1185">Reference proteome</keyword>
<organism evidence="5 6">
    <name type="scientific">Bordetella petrii</name>
    <dbReference type="NCBI Taxonomy" id="94624"/>
    <lineage>
        <taxon>Bacteria</taxon>
        <taxon>Pseudomonadati</taxon>
        <taxon>Pseudomonadota</taxon>
        <taxon>Betaproteobacteria</taxon>
        <taxon>Burkholderiales</taxon>
        <taxon>Alcaligenaceae</taxon>
        <taxon>Bordetella</taxon>
    </lineage>
</organism>
<dbReference type="RefSeq" id="WP_289784463.1">
    <property type="nucleotide sequence ID" value="NZ_JAUDJE010000003.1"/>
</dbReference>
<dbReference type="SUPFAM" id="SSF46689">
    <property type="entry name" value="Homeodomain-like"/>
    <property type="match status" value="2"/>
</dbReference>
<evidence type="ECO:0000256" key="2">
    <source>
        <dbReference type="ARBA" id="ARBA00023125"/>
    </source>
</evidence>
<sequence>MMFQSSYLQHVYSGFEPSQAFDVVYGTSFEHRLLSTRLATMEHQRLMLGDIRLETGSYNFPVIAQGSMPPNALSIGFMAEGGDVTRFNTTAIGTDEIQIYPAGVELLYHAAGASRWVNFVLPEDYLQHVAYERMGRPLELSISSAHSVRLRPNGRAALTCLADDALALARRLQPDGGMAPELAAKVCESLVAGYVDALFDAAPVRQAARSPAEQRHHHLIAACERLVLSGTDADVALSEIARRSGYSLRSLELIFRRGVGMTPGRWFMTARLNGALRDLLTCGEDCTVSDVAMKWGFRHMSRFAQYYRHAFGELPRDTLSRSRTCH</sequence>
<dbReference type="EMBL" id="JAUDJE010000003">
    <property type="protein sequence ID" value="MDM9558296.1"/>
    <property type="molecule type" value="Genomic_DNA"/>
</dbReference>
<evidence type="ECO:0000256" key="3">
    <source>
        <dbReference type="ARBA" id="ARBA00023163"/>
    </source>
</evidence>
<dbReference type="PANTHER" id="PTHR46796:SF12">
    <property type="entry name" value="HTH-TYPE DNA-BINDING TRANSCRIPTIONAL ACTIVATOR EUTR"/>
    <property type="match status" value="1"/>
</dbReference>
<name>A0ABT7VZD0_9BORD</name>
<dbReference type="PROSITE" id="PS01124">
    <property type="entry name" value="HTH_ARAC_FAMILY_2"/>
    <property type="match status" value="1"/>
</dbReference>
<dbReference type="InterPro" id="IPR050204">
    <property type="entry name" value="AraC_XylS_family_regulators"/>
</dbReference>
<gene>
    <name evidence="5" type="ORF">QUC21_04600</name>
</gene>
<comment type="caution">
    <text evidence="5">The sequence shown here is derived from an EMBL/GenBank/DDBJ whole genome shotgun (WGS) entry which is preliminary data.</text>
</comment>
<feature type="domain" description="HTH araC/xylS-type" evidence="4">
    <location>
        <begin position="221"/>
        <end position="321"/>
    </location>
</feature>
<keyword evidence="1" id="KW-0805">Transcription regulation</keyword>
<dbReference type="InterPro" id="IPR018062">
    <property type="entry name" value="HTH_AraC-typ_CS"/>
</dbReference>
<reference evidence="5" key="1">
    <citation type="submission" date="2023-06" db="EMBL/GenBank/DDBJ databases">
        <title>full genome analysis of Phenantherene degrader P3.</title>
        <authorList>
            <person name="Akbar A."/>
            <person name="Rahmeh R."/>
            <person name="Kishk M."/>
        </authorList>
    </citation>
    <scope>NUCLEOTIDE SEQUENCE</scope>
    <source>
        <strain evidence="5">P3</strain>
    </source>
</reference>
<keyword evidence="2" id="KW-0238">DNA-binding</keyword>
<proteinExistence type="predicted"/>
<dbReference type="Pfam" id="PF12833">
    <property type="entry name" value="HTH_18"/>
    <property type="match status" value="1"/>
</dbReference>
<dbReference type="Gene3D" id="1.10.10.60">
    <property type="entry name" value="Homeodomain-like"/>
    <property type="match status" value="1"/>
</dbReference>
<dbReference type="InterPro" id="IPR009057">
    <property type="entry name" value="Homeodomain-like_sf"/>
</dbReference>
<dbReference type="SMART" id="SM00342">
    <property type="entry name" value="HTH_ARAC"/>
    <property type="match status" value="1"/>
</dbReference>
<protein>
    <submittedName>
        <fullName evidence="5">Helix-turn-helix transcriptional regulator</fullName>
    </submittedName>
</protein>
<evidence type="ECO:0000313" key="5">
    <source>
        <dbReference type="EMBL" id="MDM9558296.1"/>
    </source>
</evidence>
<dbReference type="Proteomes" id="UP001175604">
    <property type="component" value="Unassembled WGS sequence"/>
</dbReference>
<evidence type="ECO:0000259" key="4">
    <source>
        <dbReference type="PROSITE" id="PS01124"/>
    </source>
</evidence>
<evidence type="ECO:0000256" key="1">
    <source>
        <dbReference type="ARBA" id="ARBA00023015"/>
    </source>
</evidence>
<dbReference type="InterPro" id="IPR018060">
    <property type="entry name" value="HTH_AraC"/>
</dbReference>
<keyword evidence="3" id="KW-0804">Transcription</keyword>
<dbReference type="PANTHER" id="PTHR46796">
    <property type="entry name" value="HTH-TYPE TRANSCRIPTIONAL ACTIVATOR RHAS-RELATED"/>
    <property type="match status" value="1"/>
</dbReference>
<dbReference type="PROSITE" id="PS00041">
    <property type="entry name" value="HTH_ARAC_FAMILY_1"/>
    <property type="match status" value="1"/>
</dbReference>
<accession>A0ABT7VZD0</accession>
<evidence type="ECO:0000313" key="6">
    <source>
        <dbReference type="Proteomes" id="UP001175604"/>
    </source>
</evidence>